<dbReference type="PANTHER" id="PTHR43364:SF6">
    <property type="entry name" value="OXIDOREDUCTASE-RELATED"/>
    <property type="match status" value="1"/>
</dbReference>
<dbReference type="PANTHER" id="PTHR43364">
    <property type="entry name" value="NADH-SPECIFIC METHYLGLYOXAL REDUCTASE-RELATED"/>
    <property type="match status" value="1"/>
</dbReference>
<dbReference type="InterPro" id="IPR050523">
    <property type="entry name" value="AKR_Detox_Biosynth"/>
</dbReference>
<gene>
    <name evidence="2" type="ORF">J2S11_001164</name>
</gene>
<evidence type="ECO:0000313" key="2">
    <source>
        <dbReference type="EMBL" id="MDQ0165264.1"/>
    </source>
</evidence>
<evidence type="ECO:0000313" key="3">
    <source>
        <dbReference type="Proteomes" id="UP001235840"/>
    </source>
</evidence>
<protein>
    <submittedName>
        <fullName evidence="2">Aryl-alcohol dehydrogenase-like predicted oxidoreductase</fullName>
    </submittedName>
</protein>
<organism evidence="2 3">
    <name type="scientific">Caldalkalibacillus horti</name>
    <dbReference type="NCBI Taxonomy" id="77523"/>
    <lineage>
        <taxon>Bacteria</taxon>
        <taxon>Bacillati</taxon>
        <taxon>Bacillota</taxon>
        <taxon>Bacilli</taxon>
        <taxon>Bacillales</taxon>
        <taxon>Bacillaceae</taxon>
        <taxon>Caldalkalibacillus</taxon>
    </lineage>
</organism>
<dbReference type="CDD" id="cd19752">
    <property type="entry name" value="AKR_unchar"/>
    <property type="match status" value="1"/>
</dbReference>
<keyword evidence="3" id="KW-1185">Reference proteome</keyword>
<reference evidence="2 3" key="1">
    <citation type="submission" date="2023-07" db="EMBL/GenBank/DDBJ databases">
        <title>Genomic Encyclopedia of Type Strains, Phase IV (KMG-IV): sequencing the most valuable type-strain genomes for metagenomic binning, comparative biology and taxonomic classification.</title>
        <authorList>
            <person name="Goeker M."/>
        </authorList>
    </citation>
    <scope>NUCLEOTIDE SEQUENCE [LARGE SCALE GENOMIC DNA]</scope>
    <source>
        <strain evidence="2 3">DSM 12751</strain>
    </source>
</reference>
<comment type="caution">
    <text evidence="2">The sequence shown here is derived from an EMBL/GenBank/DDBJ whole genome shotgun (WGS) entry which is preliminary data.</text>
</comment>
<dbReference type="SUPFAM" id="SSF51430">
    <property type="entry name" value="NAD(P)-linked oxidoreductase"/>
    <property type="match status" value="1"/>
</dbReference>
<feature type="domain" description="NADP-dependent oxidoreductase" evidence="1">
    <location>
        <begin position="15"/>
        <end position="315"/>
    </location>
</feature>
<dbReference type="Gene3D" id="3.20.20.100">
    <property type="entry name" value="NADP-dependent oxidoreductase domain"/>
    <property type="match status" value="1"/>
</dbReference>
<accession>A0ABT9VW94</accession>
<evidence type="ECO:0000259" key="1">
    <source>
        <dbReference type="Pfam" id="PF00248"/>
    </source>
</evidence>
<name>A0ABT9VW94_9BACI</name>
<dbReference type="InterPro" id="IPR036812">
    <property type="entry name" value="NAD(P)_OxRdtase_dom_sf"/>
</dbReference>
<dbReference type="Proteomes" id="UP001235840">
    <property type="component" value="Unassembled WGS sequence"/>
</dbReference>
<dbReference type="InterPro" id="IPR023210">
    <property type="entry name" value="NADP_OxRdtase_dom"/>
</dbReference>
<dbReference type="EMBL" id="JAUSTY010000004">
    <property type="protein sequence ID" value="MDQ0165264.1"/>
    <property type="molecule type" value="Genomic_DNA"/>
</dbReference>
<dbReference type="RefSeq" id="WP_307392125.1">
    <property type="nucleotide sequence ID" value="NZ_BAAADK010000045.1"/>
</dbReference>
<proteinExistence type="predicted"/>
<dbReference type="Pfam" id="PF00248">
    <property type="entry name" value="Aldo_ket_red"/>
    <property type="match status" value="1"/>
</dbReference>
<sequence>MRKLPLGKTGLTVSELSLGCMNFGTRTDEETSVKVLDQYVEAGGSFLDTSNNYSFWNEGGAGGESERLLGRWMKERGNREKLFVATKVGAMPTEPGAGLEKKEGLAKKVIEKAIDKSLKHLDTEYVDLYYAHIDDRDTPLEETLEAFNSLIQSGKVRAIGCSNYLTWRIEQARQISLSNQWAEYSCVQQRFTYLRPKTGSSFGIQYSINDEMLDYGKAREDLTLIAYSPLLGGYYSNQKSLIEQYEWTDSDHRMKNLFEVAKEVEATPNQVVLAWLLQNSPTIIPIIGASHLEQLKENIESLKVKLSKEQLDRLNNNEV</sequence>